<evidence type="ECO:0000256" key="1">
    <source>
        <dbReference type="SAM" id="MobiDB-lite"/>
    </source>
</evidence>
<feature type="region of interest" description="Disordered" evidence="1">
    <location>
        <begin position="1"/>
        <end position="23"/>
    </location>
</feature>
<evidence type="ECO:0000313" key="2">
    <source>
        <dbReference type="EMBL" id="KOM27972.1"/>
    </source>
</evidence>
<proteinExistence type="predicted"/>
<reference evidence="3" key="1">
    <citation type="journal article" date="2015" name="Proc. Natl. Acad. Sci. U.S.A.">
        <title>Genome sequencing of adzuki bean (Vigna angularis) provides insight into high starch and low fat accumulation and domestication.</title>
        <authorList>
            <person name="Yang K."/>
            <person name="Tian Z."/>
            <person name="Chen C."/>
            <person name="Luo L."/>
            <person name="Zhao B."/>
            <person name="Wang Z."/>
            <person name="Yu L."/>
            <person name="Li Y."/>
            <person name="Sun Y."/>
            <person name="Li W."/>
            <person name="Chen Y."/>
            <person name="Li Y."/>
            <person name="Zhang Y."/>
            <person name="Ai D."/>
            <person name="Zhao J."/>
            <person name="Shang C."/>
            <person name="Ma Y."/>
            <person name="Wu B."/>
            <person name="Wang M."/>
            <person name="Gao L."/>
            <person name="Sun D."/>
            <person name="Zhang P."/>
            <person name="Guo F."/>
            <person name="Wang W."/>
            <person name="Li Y."/>
            <person name="Wang J."/>
            <person name="Varshney R.K."/>
            <person name="Wang J."/>
            <person name="Ling H.Q."/>
            <person name="Wan P."/>
        </authorList>
    </citation>
    <scope>NUCLEOTIDE SEQUENCE</scope>
    <source>
        <strain evidence="3">cv. Jingnong 6</strain>
    </source>
</reference>
<dbReference type="AlphaFoldDB" id="A0A0L9TBT5"/>
<organism evidence="2 3">
    <name type="scientific">Phaseolus angularis</name>
    <name type="common">Azuki bean</name>
    <name type="synonym">Vigna angularis</name>
    <dbReference type="NCBI Taxonomy" id="3914"/>
    <lineage>
        <taxon>Eukaryota</taxon>
        <taxon>Viridiplantae</taxon>
        <taxon>Streptophyta</taxon>
        <taxon>Embryophyta</taxon>
        <taxon>Tracheophyta</taxon>
        <taxon>Spermatophyta</taxon>
        <taxon>Magnoliopsida</taxon>
        <taxon>eudicotyledons</taxon>
        <taxon>Gunneridae</taxon>
        <taxon>Pentapetalae</taxon>
        <taxon>rosids</taxon>
        <taxon>fabids</taxon>
        <taxon>Fabales</taxon>
        <taxon>Fabaceae</taxon>
        <taxon>Papilionoideae</taxon>
        <taxon>50 kb inversion clade</taxon>
        <taxon>NPAAA clade</taxon>
        <taxon>indigoferoid/millettioid clade</taxon>
        <taxon>Phaseoleae</taxon>
        <taxon>Vigna</taxon>
    </lineage>
</organism>
<protein>
    <submittedName>
        <fullName evidence="2">Uncharacterized protein</fullName>
    </submittedName>
</protein>
<gene>
    <name evidence="2" type="ORF">LR48_Vigan475s001400</name>
</gene>
<dbReference type="Gramene" id="KOM27972">
    <property type="protein sequence ID" value="KOM27972"/>
    <property type="gene ID" value="LR48_Vigan475s001400"/>
</dbReference>
<sequence length="123" mass="14093">MRGKKKESYEKPHPHLKKNRRKEKKFKCLMEIFKKLEIKVPMIETLQQMVTGEDDDAGGGIPWGRRDECWLGGKDEDGVASKKGIVSVCLRSNVGGENEEGRDEDDRCWPWLSIWLVAVGEYG</sequence>
<dbReference type="EMBL" id="KQ258404">
    <property type="protein sequence ID" value="KOM27972.1"/>
    <property type="molecule type" value="Genomic_DNA"/>
</dbReference>
<feature type="compositionally biased region" description="Basic and acidic residues" evidence="1">
    <location>
        <begin position="1"/>
        <end position="13"/>
    </location>
</feature>
<feature type="compositionally biased region" description="Basic residues" evidence="1">
    <location>
        <begin position="14"/>
        <end position="23"/>
    </location>
</feature>
<accession>A0A0L9TBT5</accession>
<name>A0A0L9TBT5_PHAAN</name>
<dbReference type="Proteomes" id="UP000053144">
    <property type="component" value="Unassembled WGS sequence"/>
</dbReference>
<evidence type="ECO:0000313" key="3">
    <source>
        <dbReference type="Proteomes" id="UP000053144"/>
    </source>
</evidence>